<protein>
    <recommendedName>
        <fullName evidence="4">phosphatidylinositol-3,5-bisphosphate 3-phosphatase</fullName>
        <ecNumber evidence="4">3.1.3.95</ecNumber>
    </recommendedName>
</protein>
<dbReference type="SMART" id="SM00404">
    <property type="entry name" value="PTPc_motif"/>
    <property type="match status" value="1"/>
</dbReference>
<evidence type="ECO:0000313" key="12">
    <source>
        <dbReference type="Proteomes" id="UP000046393"/>
    </source>
</evidence>
<evidence type="ECO:0000256" key="1">
    <source>
        <dbReference type="ARBA" id="ARBA00004184"/>
    </source>
</evidence>
<dbReference type="InterPro" id="IPR004182">
    <property type="entry name" value="GRAM"/>
</dbReference>
<dbReference type="InterPro" id="IPR010569">
    <property type="entry name" value="Myotubularin-like_Pase_dom"/>
</dbReference>
<proteinExistence type="inferred from homology"/>
<dbReference type="SUPFAM" id="SSF50729">
    <property type="entry name" value="PH domain-like"/>
    <property type="match status" value="1"/>
</dbReference>
<name>A0A0N5AA77_9BILA</name>
<dbReference type="PANTHER" id="PTHR10807">
    <property type="entry name" value="MYOTUBULARIN-RELATED"/>
    <property type="match status" value="1"/>
</dbReference>
<evidence type="ECO:0000256" key="6">
    <source>
        <dbReference type="ARBA" id="ARBA00023098"/>
    </source>
</evidence>
<reference evidence="13" key="1">
    <citation type="submission" date="2017-02" db="UniProtKB">
        <authorList>
            <consortium name="WormBaseParasite"/>
        </authorList>
    </citation>
    <scope>IDENTIFICATION</scope>
</reference>
<accession>A0A0N5AA77</accession>
<keyword evidence="12" id="KW-1185">Reference proteome</keyword>
<dbReference type="GO" id="GO:0005737">
    <property type="term" value="C:cytoplasm"/>
    <property type="evidence" value="ECO:0007669"/>
    <property type="project" value="UniProtKB-SubCell"/>
</dbReference>
<dbReference type="InterPro" id="IPR016130">
    <property type="entry name" value="Tyr_Pase_AS"/>
</dbReference>
<dbReference type="AlphaFoldDB" id="A0A0N5AA77"/>
<feature type="active site" description="Phosphocysteine intermediate" evidence="7">
    <location>
        <position position="336"/>
    </location>
</feature>
<keyword evidence="9" id="KW-0472">Membrane</keyword>
<evidence type="ECO:0000256" key="5">
    <source>
        <dbReference type="ARBA" id="ARBA00022490"/>
    </source>
</evidence>
<dbReference type="GO" id="GO:0016020">
    <property type="term" value="C:membrane"/>
    <property type="evidence" value="ECO:0007669"/>
    <property type="project" value="TreeGrafter"/>
</dbReference>
<dbReference type="GO" id="GO:0004438">
    <property type="term" value="F:phosphatidylinositol-3-phosphate phosphatase activity"/>
    <property type="evidence" value="ECO:0007669"/>
    <property type="project" value="TreeGrafter"/>
</dbReference>
<feature type="binding site" evidence="8">
    <location>
        <begin position="274"/>
        <end position="275"/>
    </location>
    <ligand>
        <name>substrate</name>
    </ligand>
</feature>
<dbReference type="GO" id="GO:0046856">
    <property type="term" value="P:phosphatidylinositol dephosphorylation"/>
    <property type="evidence" value="ECO:0007669"/>
    <property type="project" value="TreeGrafter"/>
</dbReference>
<dbReference type="PROSITE" id="PS50056">
    <property type="entry name" value="TYR_PHOSPHATASE_2"/>
    <property type="match status" value="1"/>
</dbReference>
<dbReference type="InterPro" id="IPR029021">
    <property type="entry name" value="Prot-tyrosine_phosphatase-like"/>
</dbReference>
<dbReference type="SUPFAM" id="SSF52799">
    <property type="entry name" value="(Phosphotyrosine protein) phosphatases II"/>
    <property type="match status" value="1"/>
</dbReference>
<evidence type="ECO:0000259" key="10">
    <source>
        <dbReference type="PROSITE" id="PS50056"/>
    </source>
</evidence>
<evidence type="ECO:0000259" key="11">
    <source>
        <dbReference type="PROSITE" id="PS51339"/>
    </source>
</evidence>
<dbReference type="EC" id="3.1.3.95" evidence="4"/>
<dbReference type="Pfam" id="PF02893">
    <property type="entry name" value="GRAM"/>
    <property type="match status" value="1"/>
</dbReference>
<evidence type="ECO:0000256" key="7">
    <source>
        <dbReference type="PIRSR" id="PIRSR630564-1"/>
    </source>
</evidence>
<dbReference type="PROSITE" id="PS00383">
    <property type="entry name" value="TYR_PHOSPHATASE_1"/>
    <property type="match status" value="1"/>
</dbReference>
<feature type="domain" description="Tyrosine specific protein phosphatases" evidence="10">
    <location>
        <begin position="312"/>
        <end position="353"/>
    </location>
</feature>
<comment type="subcellular location">
    <subcellularLocation>
        <location evidence="2">Cytoplasm</location>
    </subcellularLocation>
    <subcellularLocation>
        <location evidence="1">Endomembrane system</location>
        <topology evidence="1">Peripheral membrane protein</topology>
    </subcellularLocation>
</comment>
<sequence length="533" mass="62759">VKVDYLEERIGYVSPIATIEGKVFVTNYRLRFEAVDPSVKHAKFDIPLGCISRVEKVGNMNYNIFEKYGLEIVCKDLRNIRFIHQQTGHSRRPLYENLQKYAFPLTNNLPLFATEYKERFTFDGWQLFDIVKEFKRMNVPNETWVITHTNNYYEMAETYPAYVIPSAAIAEGKDFLLKVGNYRSKRRIPVLSWINAVTQATITRSSQPLVGITSKKSDEDQRYLRMIVDANAHAHQLLIFDARPSVNAKVNKAIGGGYENSHNNCQLVFLDIQNIHIVRESLKKLKDAFYPDVDDKNWFHALDETKWLYHIQTILDGSKQIAREVEDNRASVLVHCSDGWDRTSQLTSLAMLQLDPYYRTLEGFGVLVEKEWCSFGHKFAQRIGHGEDKASDSERSPIFVQFIDCVWQLYRQFPYAFEFNCCFLITILDELYSCRFGTFLYNSEKQRVKDHKVKETTRSLWSYIMDNKRKFLNPLYNRYPHFVDVLRPNTKMPQIHIWKEYYFRHSPRVNTQLRIVCVVLLLVFNFIFINKLR</sequence>
<dbReference type="Proteomes" id="UP000046393">
    <property type="component" value="Unplaced"/>
</dbReference>
<dbReference type="Gene3D" id="2.30.29.30">
    <property type="entry name" value="Pleckstrin-homology domain (PH domain)/Phosphotyrosine-binding domain (PTB)"/>
    <property type="match status" value="1"/>
</dbReference>
<evidence type="ECO:0000256" key="3">
    <source>
        <dbReference type="ARBA" id="ARBA00007471"/>
    </source>
</evidence>
<dbReference type="Pfam" id="PF06602">
    <property type="entry name" value="Myotub-related"/>
    <property type="match status" value="1"/>
</dbReference>
<keyword evidence="5" id="KW-0963">Cytoplasm</keyword>
<comment type="similarity">
    <text evidence="3">Belongs to the protein-tyrosine phosphatase family. Non-receptor class myotubularin subfamily.</text>
</comment>
<keyword evidence="9" id="KW-1133">Transmembrane helix</keyword>
<evidence type="ECO:0000256" key="2">
    <source>
        <dbReference type="ARBA" id="ARBA00004496"/>
    </source>
</evidence>
<dbReference type="GO" id="GO:0052629">
    <property type="term" value="F:phosphatidylinositol-3,5-bisphosphate 3-phosphatase activity"/>
    <property type="evidence" value="ECO:0007669"/>
    <property type="project" value="UniProtKB-EC"/>
</dbReference>
<organism evidence="12 13">
    <name type="scientific">Syphacia muris</name>
    <dbReference type="NCBI Taxonomy" id="451379"/>
    <lineage>
        <taxon>Eukaryota</taxon>
        <taxon>Metazoa</taxon>
        <taxon>Ecdysozoa</taxon>
        <taxon>Nematoda</taxon>
        <taxon>Chromadorea</taxon>
        <taxon>Rhabditida</taxon>
        <taxon>Spirurina</taxon>
        <taxon>Oxyuridomorpha</taxon>
        <taxon>Oxyuroidea</taxon>
        <taxon>Oxyuridae</taxon>
        <taxon>Syphacia</taxon>
    </lineage>
</organism>
<evidence type="ECO:0000313" key="13">
    <source>
        <dbReference type="WBParaSite" id="SMUV_0000104401-mRNA-1"/>
    </source>
</evidence>
<dbReference type="InterPro" id="IPR003595">
    <property type="entry name" value="Tyr_Pase_cat"/>
</dbReference>
<feature type="transmembrane region" description="Helical" evidence="9">
    <location>
        <begin position="511"/>
        <end position="529"/>
    </location>
</feature>
<dbReference type="GO" id="GO:0012505">
    <property type="term" value="C:endomembrane system"/>
    <property type="evidence" value="ECO:0007669"/>
    <property type="project" value="UniProtKB-SubCell"/>
</dbReference>
<feature type="domain" description="Myotubularin phosphatase" evidence="11">
    <location>
        <begin position="124"/>
        <end position="502"/>
    </location>
</feature>
<dbReference type="PANTHER" id="PTHR10807:SF128">
    <property type="entry name" value="PHOSPHATIDYLINOSITOL-3,5-BISPHOSPHATE 3-PHOSPHATASE"/>
    <property type="match status" value="1"/>
</dbReference>
<keyword evidence="9" id="KW-0812">Transmembrane</keyword>
<keyword evidence="6" id="KW-0443">Lipid metabolism</keyword>
<feature type="binding site" evidence="8">
    <location>
        <begin position="336"/>
        <end position="342"/>
    </location>
    <ligand>
        <name>substrate</name>
    </ligand>
</feature>
<dbReference type="InterPro" id="IPR000387">
    <property type="entry name" value="Tyr_Pase_dom"/>
</dbReference>
<evidence type="ECO:0000256" key="8">
    <source>
        <dbReference type="PIRSR" id="PIRSR630564-2"/>
    </source>
</evidence>
<evidence type="ECO:0000256" key="4">
    <source>
        <dbReference type="ARBA" id="ARBA00012903"/>
    </source>
</evidence>
<dbReference type="PROSITE" id="PS51339">
    <property type="entry name" value="PPASE_MYOTUBULARIN"/>
    <property type="match status" value="1"/>
</dbReference>
<dbReference type="STRING" id="451379.A0A0N5AA77"/>
<dbReference type="InterPro" id="IPR030564">
    <property type="entry name" value="Myotubularin"/>
</dbReference>
<evidence type="ECO:0000256" key="9">
    <source>
        <dbReference type="SAM" id="Phobius"/>
    </source>
</evidence>
<dbReference type="InterPro" id="IPR011993">
    <property type="entry name" value="PH-like_dom_sf"/>
</dbReference>
<dbReference type="WBParaSite" id="SMUV_0000104401-mRNA-1">
    <property type="protein sequence ID" value="SMUV_0000104401-mRNA-1"/>
    <property type="gene ID" value="SMUV_0000104401"/>
</dbReference>